<accession>A0AAE1HWJ5</accession>
<name>A0AAE1HWJ5_9NEOP</name>
<reference evidence="1" key="1">
    <citation type="submission" date="2021-07" db="EMBL/GenBank/DDBJ databases">
        <authorList>
            <person name="Catto M.A."/>
            <person name="Jacobson A."/>
            <person name="Kennedy G."/>
            <person name="Labadie P."/>
            <person name="Hunt B.G."/>
            <person name="Srinivasan R."/>
        </authorList>
    </citation>
    <scope>NUCLEOTIDE SEQUENCE</scope>
    <source>
        <strain evidence="1">PL_HMW_Pooled</strain>
        <tissue evidence="1">Head</tissue>
    </source>
</reference>
<dbReference type="AlphaFoldDB" id="A0AAE1HWJ5"/>
<sequence>MEIVGGVSVEEHCSVDRCCTGTACAPGLPGPPWAGLGAPLACAPPYVCCSEAGELWCRGWLTGSPLGVTVAPAAPAPAAAATETPASELANAESAEFSRLCDTDGDLEPVDGGVKNELGSLRMCIGFCRGRFELGLSTISNRACSSDSRKVVKTVLERVQRNENSAENFGAGYFSRQALITFTL</sequence>
<protein>
    <submittedName>
        <fullName evidence="1">Nucleoporin Nup54</fullName>
    </submittedName>
</protein>
<dbReference type="Proteomes" id="UP001219518">
    <property type="component" value="Unassembled WGS sequence"/>
</dbReference>
<gene>
    <name evidence="1" type="ORF">KUF71_017034</name>
</gene>
<evidence type="ECO:0000313" key="1">
    <source>
        <dbReference type="EMBL" id="KAK3928811.1"/>
    </source>
</evidence>
<organism evidence="1 2">
    <name type="scientific">Frankliniella fusca</name>
    <dbReference type="NCBI Taxonomy" id="407009"/>
    <lineage>
        <taxon>Eukaryota</taxon>
        <taxon>Metazoa</taxon>
        <taxon>Ecdysozoa</taxon>
        <taxon>Arthropoda</taxon>
        <taxon>Hexapoda</taxon>
        <taxon>Insecta</taxon>
        <taxon>Pterygota</taxon>
        <taxon>Neoptera</taxon>
        <taxon>Paraneoptera</taxon>
        <taxon>Thysanoptera</taxon>
        <taxon>Terebrantia</taxon>
        <taxon>Thripoidea</taxon>
        <taxon>Thripidae</taxon>
        <taxon>Frankliniella</taxon>
    </lineage>
</organism>
<evidence type="ECO:0000313" key="2">
    <source>
        <dbReference type="Proteomes" id="UP001219518"/>
    </source>
</evidence>
<reference evidence="1" key="2">
    <citation type="journal article" date="2023" name="BMC Genomics">
        <title>Pest status, molecular evolution, and epigenetic factors derived from the genome assembly of Frankliniella fusca, a thysanopteran phytovirus vector.</title>
        <authorList>
            <person name="Catto M.A."/>
            <person name="Labadie P.E."/>
            <person name="Jacobson A.L."/>
            <person name="Kennedy G.G."/>
            <person name="Srinivasan R."/>
            <person name="Hunt B.G."/>
        </authorList>
    </citation>
    <scope>NUCLEOTIDE SEQUENCE</scope>
    <source>
        <strain evidence="1">PL_HMW_Pooled</strain>
    </source>
</reference>
<comment type="caution">
    <text evidence="1">The sequence shown here is derived from an EMBL/GenBank/DDBJ whole genome shotgun (WGS) entry which is preliminary data.</text>
</comment>
<keyword evidence="2" id="KW-1185">Reference proteome</keyword>
<dbReference type="EMBL" id="JAHWGI010001356">
    <property type="protein sequence ID" value="KAK3928811.1"/>
    <property type="molecule type" value="Genomic_DNA"/>
</dbReference>
<proteinExistence type="predicted"/>